<evidence type="ECO:0000313" key="3">
    <source>
        <dbReference type="EMBL" id="KAL1246599.1"/>
    </source>
</evidence>
<dbReference type="InterPro" id="IPR003599">
    <property type="entry name" value="Ig_sub"/>
</dbReference>
<feature type="transmembrane region" description="Helical" evidence="1">
    <location>
        <begin position="12"/>
        <end position="35"/>
    </location>
</feature>
<feature type="domain" description="Immunoglobulin" evidence="2">
    <location>
        <begin position="49"/>
        <end position="152"/>
    </location>
</feature>
<sequence length="282" mass="31904">MARPDPGPSTAVTVGIVVAVLLSAALLAAVVIVYYHRRISKLQKQVADEKKVSETEGKSVNLETDTELRKGDEIMWWFEDLHLIKFRKDISKKKDKECDVTDGRFRSKLVLNENTGDLIIKNIRTIHSGLYKLQISRKNGRTKYMRFIVTVTVKEVSAEVGEPVTLNTKDVTTLTGDLILWTFGAKNCLIVKAESVGIRERFGDRLELDHKTGSLTITNTTHADFGLFQLQIINKERTRYRRYNVTHSSSTERQVNESVTVGMPLLNEEVPDGVNKQEWPSS</sequence>
<feature type="domain" description="Immunoglobulin" evidence="2">
    <location>
        <begin position="153"/>
        <end position="256"/>
    </location>
</feature>
<evidence type="ECO:0000256" key="1">
    <source>
        <dbReference type="SAM" id="Phobius"/>
    </source>
</evidence>
<organism evidence="3 4">
    <name type="scientific">Cirrhinus molitorella</name>
    <name type="common">mud carp</name>
    <dbReference type="NCBI Taxonomy" id="172907"/>
    <lineage>
        <taxon>Eukaryota</taxon>
        <taxon>Metazoa</taxon>
        <taxon>Chordata</taxon>
        <taxon>Craniata</taxon>
        <taxon>Vertebrata</taxon>
        <taxon>Euteleostomi</taxon>
        <taxon>Actinopterygii</taxon>
        <taxon>Neopterygii</taxon>
        <taxon>Teleostei</taxon>
        <taxon>Ostariophysi</taxon>
        <taxon>Cypriniformes</taxon>
        <taxon>Cyprinidae</taxon>
        <taxon>Labeoninae</taxon>
        <taxon>Labeonini</taxon>
        <taxon>Cirrhinus</taxon>
    </lineage>
</organism>
<dbReference type="EMBL" id="JAYMGO010000222">
    <property type="protein sequence ID" value="KAL1246599.1"/>
    <property type="molecule type" value="Genomic_DNA"/>
</dbReference>
<accession>A0ABR3L4I4</accession>
<reference evidence="3 4" key="1">
    <citation type="submission" date="2023-09" db="EMBL/GenBank/DDBJ databases">
        <authorList>
            <person name="Wang M."/>
        </authorList>
    </citation>
    <scope>NUCLEOTIDE SEQUENCE [LARGE SCALE GENOMIC DNA]</scope>
    <source>
        <strain evidence="3">GT-2023</strain>
        <tissue evidence="3">Liver</tissue>
    </source>
</reference>
<keyword evidence="1" id="KW-0472">Membrane</keyword>
<dbReference type="Gene3D" id="2.60.40.10">
    <property type="entry name" value="Immunoglobulins"/>
    <property type="match status" value="2"/>
</dbReference>
<keyword evidence="1" id="KW-1133">Transmembrane helix</keyword>
<dbReference type="PANTHER" id="PTHR21063:SF4">
    <property type="entry name" value="CD48 ANTIGEN-RELATED"/>
    <property type="match status" value="1"/>
</dbReference>
<evidence type="ECO:0000313" key="4">
    <source>
        <dbReference type="Proteomes" id="UP001558613"/>
    </source>
</evidence>
<dbReference type="InterPro" id="IPR036179">
    <property type="entry name" value="Ig-like_dom_sf"/>
</dbReference>
<evidence type="ECO:0000259" key="2">
    <source>
        <dbReference type="SMART" id="SM00409"/>
    </source>
</evidence>
<dbReference type="SUPFAM" id="SSF48726">
    <property type="entry name" value="Immunoglobulin"/>
    <property type="match status" value="2"/>
</dbReference>
<protein>
    <recommendedName>
        <fullName evidence="2">Immunoglobulin domain-containing protein</fullName>
    </recommendedName>
</protein>
<gene>
    <name evidence="3" type="ORF">QQF64_034562</name>
</gene>
<dbReference type="Proteomes" id="UP001558613">
    <property type="component" value="Unassembled WGS sequence"/>
</dbReference>
<keyword evidence="4" id="KW-1185">Reference proteome</keyword>
<name>A0ABR3L4I4_9TELE</name>
<comment type="caution">
    <text evidence="3">The sequence shown here is derived from an EMBL/GenBank/DDBJ whole genome shotgun (WGS) entry which is preliminary data.</text>
</comment>
<keyword evidence="1" id="KW-0812">Transmembrane</keyword>
<dbReference type="InterPro" id="IPR013783">
    <property type="entry name" value="Ig-like_fold"/>
</dbReference>
<proteinExistence type="predicted"/>
<dbReference type="SMART" id="SM00409">
    <property type="entry name" value="IG"/>
    <property type="match status" value="2"/>
</dbReference>
<dbReference type="PANTHER" id="PTHR21063">
    <property type="entry name" value="LFA-3"/>
    <property type="match status" value="1"/>
</dbReference>